<evidence type="ECO:0000313" key="2">
    <source>
        <dbReference type="EMBL" id="PJJ78771.1"/>
    </source>
</evidence>
<gene>
    <name evidence="2" type="ORF">CLV85_2350</name>
</gene>
<dbReference type="PROSITE" id="PS51819">
    <property type="entry name" value="VOC"/>
    <property type="match status" value="1"/>
</dbReference>
<sequence length="130" mass="13704">MESALDNVEAITVFVDDVAAGREFYSTVFSATIIFEEGGSCMFQIGALIVNLLARSEADDMIGPAAVAQPGAAASVMLTVNVPDVDAACAAARERGVELVNGPMDRPWGRRTAVFLDPSGLPWEIAQELS</sequence>
<dbReference type="InterPro" id="IPR029068">
    <property type="entry name" value="Glyas_Bleomycin-R_OHBP_Dase"/>
</dbReference>
<keyword evidence="3" id="KW-1185">Reference proteome</keyword>
<dbReference type="SUPFAM" id="SSF54593">
    <property type="entry name" value="Glyoxalase/Bleomycin resistance protein/Dihydroxybiphenyl dioxygenase"/>
    <property type="match status" value="1"/>
</dbReference>
<name>A0A2M9D3L1_9MICO</name>
<proteinExistence type="predicted"/>
<dbReference type="Proteomes" id="UP000231742">
    <property type="component" value="Unassembled WGS sequence"/>
</dbReference>
<evidence type="ECO:0000313" key="3">
    <source>
        <dbReference type="Proteomes" id="UP000231742"/>
    </source>
</evidence>
<dbReference type="OrthoDB" id="9794917at2"/>
<dbReference type="EMBL" id="PGFH01000002">
    <property type="protein sequence ID" value="PJJ78771.1"/>
    <property type="molecule type" value="Genomic_DNA"/>
</dbReference>
<dbReference type="RefSeq" id="WP_100389786.1">
    <property type="nucleotide sequence ID" value="NZ_BMZU01000003.1"/>
</dbReference>
<dbReference type="PANTHER" id="PTHR36503">
    <property type="entry name" value="BLR2520 PROTEIN"/>
    <property type="match status" value="1"/>
</dbReference>
<dbReference type="Pfam" id="PF00903">
    <property type="entry name" value="Glyoxalase"/>
    <property type="match status" value="1"/>
</dbReference>
<reference evidence="2 3" key="1">
    <citation type="submission" date="2017-11" db="EMBL/GenBank/DDBJ databases">
        <title>Genomic Encyclopedia of Archaeal and Bacterial Type Strains, Phase II (KMG-II): From Individual Species to Whole Genera.</title>
        <authorList>
            <person name="Goeker M."/>
        </authorList>
    </citation>
    <scope>NUCLEOTIDE SEQUENCE [LARGE SCALE GENOMIC DNA]</scope>
    <source>
        <strain evidence="2 3">DSM 16400</strain>
    </source>
</reference>
<protein>
    <submittedName>
        <fullName evidence="2">Putative glyoxalase superfamily protein PhnB</fullName>
    </submittedName>
</protein>
<accession>A0A2M9D3L1</accession>
<comment type="caution">
    <text evidence="2">The sequence shown here is derived from an EMBL/GenBank/DDBJ whole genome shotgun (WGS) entry which is preliminary data.</text>
</comment>
<organism evidence="2 3">
    <name type="scientific">Salinibacterium amurskyense</name>
    <dbReference type="NCBI Taxonomy" id="205941"/>
    <lineage>
        <taxon>Bacteria</taxon>
        <taxon>Bacillati</taxon>
        <taxon>Actinomycetota</taxon>
        <taxon>Actinomycetes</taxon>
        <taxon>Micrococcales</taxon>
        <taxon>Microbacteriaceae</taxon>
        <taxon>Salinibacterium</taxon>
    </lineage>
</organism>
<dbReference type="InterPro" id="IPR037523">
    <property type="entry name" value="VOC_core"/>
</dbReference>
<feature type="domain" description="VOC" evidence="1">
    <location>
        <begin position="4"/>
        <end position="128"/>
    </location>
</feature>
<dbReference type="InterPro" id="IPR004360">
    <property type="entry name" value="Glyas_Fos-R_dOase_dom"/>
</dbReference>
<dbReference type="AlphaFoldDB" id="A0A2M9D3L1"/>
<dbReference type="Gene3D" id="3.10.180.10">
    <property type="entry name" value="2,3-Dihydroxybiphenyl 1,2-Dioxygenase, domain 1"/>
    <property type="match status" value="1"/>
</dbReference>
<dbReference type="PANTHER" id="PTHR36503:SF3">
    <property type="entry name" value="BLR0126 PROTEIN"/>
    <property type="match status" value="1"/>
</dbReference>
<evidence type="ECO:0000259" key="1">
    <source>
        <dbReference type="PROSITE" id="PS51819"/>
    </source>
</evidence>